<sequence length="95" mass="10554">MSDPDAEAVERWLDELDPDDPTVRIYDVEALSHAARQLEHAVSDALARGVPARIIRMTTDFLEDRLSVLLRTGETIPAAELRDKLGLRDDDGDIG</sequence>
<evidence type="ECO:0000313" key="1">
    <source>
        <dbReference type="EMBL" id="MDV7015824.1"/>
    </source>
</evidence>
<reference evidence="1" key="1">
    <citation type="submission" date="2023-10" db="EMBL/GenBank/DDBJ databases">
        <title>Characterization and genome sequence of Mycobacterium intracellulare ABSURDO, a novel pathogenic isolate with three colony morphotypes that vary in growth and acid-fastness.</title>
        <authorList>
            <person name="Jude B.A."/>
            <person name="Robinson R.T."/>
        </authorList>
    </citation>
    <scope>NUCLEOTIDE SEQUENCE</scope>
    <source>
        <strain evidence="1">ABSURDO Component B</strain>
    </source>
</reference>
<name>A0AAE4UFT3_MYCIT</name>
<dbReference type="Proteomes" id="UP001187143">
    <property type="component" value="Unassembled WGS sequence"/>
</dbReference>
<organism evidence="1 2">
    <name type="scientific">Mycobacterium intracellulare</name>
    <dbReference type="NCBI Taxonomy" id="1767"/>
    <lineage>
        <taxon>Bacteria</taxon>
        <taxon>Bacillati</taxon>
        <taxon>Actinomycetota</taxon>
        <taxon>Actinomycetes</taxon>
        <taxon>Mycobacteriales</taxon>
        <taxon>Mycobacteriaceae</taxon>
        <taxon>Mycobacterium</taxon>
        <taxon>Mycobacterium avium complex (MAC)</taxon>
    </lineage>
</organism>
<gene>
    <name evidence="1" type="ORF">R4F53_26525</name>
</gene>
<dbReference type="AlphaFoldDB" id="A0AAE4UFT3"/>
<comment type="caution">
    <text evidence="1">The sequence shown here is derived from an EMBL/GenBank/DDBJ whole genome shotgun (WGS) entry which is preliminary data.</text>
</comment>
<dbReference type="EMBL" id="JAWLLD010000052">
    <property type="protein sequence ID" value="MDV7015824.1"/>
    <property type="molecule type" value="Genomic_DNA"/>
</dbReference>
<protein>
    <submittedName>
        <fullName evidence="1">Uncharacterized protein</fullName>
    </submittedName>
</protein>
<proteinExistence type="predicted"/>
<evidence type="ECO:0000313" key="2">
    <source>
        <dbReference type="Proteomes" id="UP001187143"/>
    </source>
</evidence>
<dbReference type="RefSeq" id="WP_225325719.1">
    <property type="nucleotide sequence ID" value="NZ_JAEKMV010000055.1"/>
</dbReference>
<accession>A0AAE4UFT3</accession>